<keyword evidence="5" id="KW-1185">Reference proteome</keyword>
<dbReference type="InterPro" id="IPR013099">
    <property type="entry name" value="K_chnl_dom"/>
</dbReference>
<dbReference type="Proteomes" id="UP000799092">
    <property type="component" value="Unassembled WGS sequence"/>
</dbReference>
<dbReference type="InterPro" id="IPR050721">
    <property type="entry name" value="Trk_Ktr_HKT_K-transport"/>
</dbReference>
<comment type="caution">
    <text evidence="4">The sequence shown here is derived from an EMBL/GenBank/DDBJ whole genome shotgun (WGS) entry which is preliminary data.</text>
</comment>
<dbReference type="GO" id="GO:0005886">
    <property type="term" value="C:plasma membrane"/>
    <property type="evidence" value="ECO:0007669"/>
    <property type="project" value="UniProtKB-SubCell"/>
</dbReference>
<dbReference type="SUPFAM" id="SSF51735">
    <property type="entry name" value="NAD(P)-binding Rossmann-fold domains"/>
    <property type="match status" value="1"/>
</dbReference>
<feature type="transmembrane region" description="Helical" evidence="2">
    <location>
        <begin position="18"/>
        <end position="37"/>
    </location>
</feature>
<dbReference type="EMBL" id="WJNG01000007">
    <property type="protein sequence ID" value="MRH42804.1"/>
    <property type="molecule type" value="Genomic_DNA"/>
</dbReference>
<keyword evidence="2" id="KW-0812">Transmembrane</keyword>
<gene>
    <name evidence="4" type="ORF">GH741_08915</name>
</gene>
<feature type="transmembrane region" description="Helical" evidence="2">
    <location>
        <begin position="49"/>
        <end position="67"/>
    </location>
</feature>
<accession>A0A6A8DBA6</accession>
<feature type="transmembrane region" description="Helical" evidence="2">
    <location>
        <begin position="73"/>
        <end position="94"/>
    </location>
</feature>
<organism evidence="4 5">
    <name type="scientific">Aquibacillus halophilus</name>
    <dbReference type="NCBI Taxonomy" id="930132"/>
    <lineage>
        <taxon>Bacteria</taxon>
        <taxon>Bacillati</taxon>
        <taxon>Bacillota</taxon>
        <taxon>Bacilli</taxon>
        <taxon>Bacillales</taxon>
        <taxon>Bacillaceae</taxon>
        <taxon>Aquibacillus</taxon>
    </lineage>
</organism>
<dbReference type="OrthoDB" id="9785285at2"/>
<dbReference type="Pfam" id="PF02254">
    <property type="entry name" value="TrkA_N"/>
    <property type="match status" value="1"/>
</dbReference>
<keyword evidence="2" id="KW-0472">Membrane</keyword>
<protein>
    <submittedName>
        <fullName evidence="4">Ion transporter</fullName>
    </submittedName>
</protein>
<name>A0A6A8DBA6_9BACI</name>
<dbReference type="InterPro" id="IPR003148">
    <property type="entry name" value="RCK_N"/>
</dbReference>
<evidence type="ECO:0000313" key="4">
    <source>
        <dbReference type="EMBL" id="MRH42804.1"/>
    </source>
</evidence>
<dbReference type="PANTHER" id="PTHR43833">
    <property type="entry name" value="POTASSIUM CHANNEL PROTEIN 2-RELATED-RELATED"/>
    <property type="match status" value="1"/>
</dbReference>
<evidence type="ECO:0000256" key="1">
    <source>
        <dbReference type="ARBA" id="ARBA00004651"/>
    </source>
</evidence>
<dbReference type="Gene3D" id="3.40.50.720">
    <property type="entry name" value="NAD(P)-binding Rossmann-like Domain"/>
    <property type="match status" value="1"/>
</dbReference>
<dbReference type="Pfam" id="PF07885">
    <property type="entry name" value="Ion_trans_2"/>
    <property type="match status" value="1"/>
</dbReference>
<dbReference type="Gene3D" id="1.10.287.70">
    <property type="match status" value="1"/>
</dbReference>
<evidence type="ECO:0000259" key="3">
    <source>
        <dbReference type="PROSITE" id="PS51201"/>
    </source>
</evidence>
<dbReference type="SUPFAM" id="SSF81324">
    <property type="entry name" value="Voltage-gated potassium channels"/>
    <property type="match status" value="1"/>
</dbReference>
<keyword evidence="2" id="KW-1133">Transmembrane helix</keyword>
<evidence type="ECO:0000256" key="2">
    <source>
        <dbReference type="SAM" id="Phobius"/>
    </source>
</evidence>
<comment type="subcellular location">
    <subcellularLocation>
        <location evidence="1">Cell membrane</location>
        <topology evidence="1">Multi-pass membrane protein</topology>
    </subcellularLocation>
</comment>
<reference evidence="4" key="1">
    <citation type="submission" date="2019-11" db="EMBL/GenBank/DDBJ databases">
        <authorList>
            <person name="Li J."/>
        </authorList>
    </citation>
    <scope>NUCLEOTIDE SEQUENCE</scope>
    <source>
        <strain evidence="4">B6B</strain>
    </source>
</reference>
<dbReference type="RefSeq" id="WP_153736453.1">
    <property type="nucleotide sequence ID" value="NZ_WJNG01000007.1"/>
</dbReference>
<dbReference type="GO" id="GO:0006813">
    <property type="term" value="P:potassium ion transport"/>
    <property type="evidence" value="ECO:0007669"/>
    <property type="project" value="InterPro"/>
</dbReference>
<sequence length="338" mass="38656">MFLIKRLMLKVTKIPNSLLFFTSVLLIIISSILVVEVEKETFPSYFDGFWWVMTTVTTVGYGDYFPISVGGRLIALFLYIFGIGLIGVVIGKIIDGLASFRKKRLEGDIVFEENNHYIIIGWSQKAKFAIKEMVDTNPKIDIVIIDDLEKAPMLDNNIHYIKGNASEQETLLKANIKGAKAVLVFSDDQINNDQLSDGKTLLIASAIESIAPNVHTIVEVMEEHHIKNFEYMKVDEFIISNETISSLFVRSAFRKGISNVYNQLLRRSHGDDLYYIKRSASWLTYRDAFNELIEEGATLISDRDNLSINRMLDEKLPENAELYAICDKETYQRLNNKW</sequence>
<dbReference type="AlphaFoldDB" id="A0A6A8DBA6"/>
<evidence type="ECO:0000313" key="5">
    <source>
        <dbReference type="Proteomes" id="UP000799092"/>
    </source>
</evidence>
<dbReference type="InterPro" id="IPR036291">
    <property type="entry name" value="NAD(P)-bd_dom_sf"/>
</dbReference>
<proteinExistence type="predicted"/>
<feature type="domain" description="RCK N-terminal" evidence="3">
    <location>
        <begin position="114"/>
        <end position="239"/>
    </location>
</feature>
<dbReference type="PROSITE" id="PS51201">
    <property type="entry name" value="RCK_N"/>
    <property type="match status" value="1"/>
</dbReference>
<dbReference type="PANTHER" id="PTHR43833:SF9">
    <property type="entry name" value="POTASSIUM CHANNEL PROTEIN YUGO-RELATED"/>
    <property type="match status" value="1"/>
</dbReference>